<feature type="transmembrane region" description="Helical" evidence="1">
    <location>
        <begin position="86"/>
        <end position="105"/>
    </location>
</feature>
<keyword evidence="1" id="KW-1133">Transmembrane helix</keyword>
<proteinExistence type="predicted"/>
<evidence type="ECO:0000313" key="2">
    <source>
        <dbReference type="EMBL" id="QEU92966.1"/>
    </source>
</evidence>
<keyword evidence="1" id="KW-0472">Membrane</keyword>
<protein>
    <submittedName>
        <fullName evidence="2">Uncharacterized protein</fullName>
    </submittedName>
</protein>
<dbReference type="EMBL" id="CP023699">
    <property type="protein sequence ID" value="QEU92966.1"/>
    <property type="molecule type" value="Genomic_DNA"/>
</dbReference>
<gene>
    <name evidence="2" type="ORF">CP970_20450</name>
</gene>
<dbReference type="AlphaFoldDB" id="A0A5J6GIL2"/>
<feature type="transmembrane region" description="Helical" evidence="1">
    <location>
        <begin position="21"/>
        <end position="39"/>
    </location>
</feature>
<evidence type="ECO:0000256" key="1">
    <source>
        <dbReference type="SAM" id="Phobius"/>
    </source>
</evidence>
<dbReference type="OrthoDB" id="4304447at2"/>
<evidence type="ECO:0000313" key="3">
    <source>
        <dbReference type="Proteomes" id="UP000325529"/>
    </source>
</evidence>
<sequence>MADETSPAAVDRDSEFNRLRYLVPYILFVIANAGTSRASLSERPIAFWIFAACAVLGVLTTAGCLKSMRNSLGSRSDGQHRPAFWLDFWGILLVLYGLYVILSVLNHAS</sequence>
<dbReference type="KEGG" id="ska:CP970_20450"/>
<accession>A0A5J6GIL2</accession>
<keyword evidence="1" id="KW-0812">Transmembrane</keyword>
<reference evidence="2 3" key="1">
    <citation type="submission" date="2017-09" db="EMBL/GenBank/DDBJ databases">
        <authorList>
            <person name="Lee N."/>
            <person name="Cho B.-K."/>
        </authorList>
    </citation>
    <scope>NUCLEOTIDE SEQUENCE [LARGE SCALE GENOMIC DNA]</scope>
    <source>
        <strain evidence="2 3">ATCC 12853</strain>
    </source>
</reference>
<feature type="transmembrane region" description="Helical" evidence="1">
    <location>
        <begin position="45"/>
        <end position="65"/>
    </location>
</feature>
<dbReference type="Proteomes" id="UP000325529">
    <property type="component" value="Chromosome"/>
</dbReference>
<keyword evidence="3" id="KW-1185">Reference proteome</keyword>
<name>A0A5J6GIL2_STRKN</name>
<dbReference type="RefSeq" id="WP_150493651.1">
    <property type="nucleotide sequence ID" value="NZ_CP023699.1"/>
</dbReference>
<organism evidence="2 3">
    <name type="scientific">Streptomyces kanamyceticus</name>
    <dbReference type="NCBI Taxonomy" id="1967"/>
    <lineage>
        <taxon>Bacteria</taxon>
        <taxon>Bacillati</taxon>
        <taxon>Actinomycetota</taxon>
        <taxon>Actinomycetes</taxon>
        <taxon>Kitasatosporales</taxon>
        <taxon>Streptomycetaceae</taxon>
        <taxon>Streptomyces</taxon>
    </lineage>
</organism>